<dbReference type="AlphaFoldDB" id="A0A816RZZ9"/>
<keyword evidence="1" id="KW-1133">Transmembrane helix</keyword>
<dbReference type="Proteomes" id="UP001295469">
    <property type="component" value="Chromosome C01"/>
</dbReference>
<feature type="transmembrane region" description="Helical" evidence="1">
    <location>
        <begin position="27"/>
        <end position="42"/>
    </location>
</feature>
<proteinExistence type="predicted"/>
<evidence type="ECO:0000313" key="2">
    <source>
        <dbReference type="EMBL" id="CAF2076022.1"/>
    </source>
</evidence>
<accession>A0A816RZZ9</accession>
<dbReference type="Gramene" id="CDY03833">
    <property type="protein sequence ID" value="CDY03833"/>
    <property type="gene ID" value="GSBRNA2T00117285001"/>
</dbReference>
<keyword evidence="1" id="KW-0472">Membrane</keyword>
<protein>
    <submittedName>
        <fullName evidence="2">(rape) hypothetical protein</fullName>
    </submittedName>
</protein>
<reference evidence="2" key="1">
    <citation type="submission" date="2021-01" db="EMBL/GenBank/DDBJ databases">
        <authorList>
            <consortium name="Genoscope - CEA"/>
            <person name="William W."/>
        </authorList>
    </citation>
    <scope>NUCLEOTIDE SEQUENCE</scope>
</reference>
<organism evidence="2">
    <name type="scientific">Brassica napus</name>
    <name type="common">Rape</name>
    <dbReference type="NCBI Taxonomy" id="3708"/>
    <lineage>
        <taxon>Eukaryota</taxon>
        <taxon>Viridiplantae</taxon>
        <taxon>Streptophyta</taxon>
        <taxon>Embryophyta</taxon>
        <taxon>Tracheophyta</taxon>
        <taxon>Spermatophyta</taxon>
        <taxon>Magnoliopsida</taxon>
        <taxon>eudicotyledons</taxon>
        <taxon>Gunneridae</taxon>
        <taxon>Pentapetalae</taxon>
        <taxon>rosids</taxon>
        <taxon>malvids</taxon>
        <taxon>Brassicales</taxon>
        <taxon>Brassicaceae</taxon>
        <taxon>Brassiceae</taxon>
        <taxon>Brassica</taxon>
    </lineage>
</organism>
<gene>
    <name evidence="2" type="ORF">DARMORV10_C01P38360.1</name>
</gene>
<sequence length="153" mass="17926">MFFQNTRNIFKNKSMEIKKKHFHIKKIWIYFLIFNIKIYVFFKKSDSYLLKNKETTDWARYDRTAGSLSERALIRLNLLYIIHVRVKLLMLKPNTNTLELLSILTTKSDLPSPEQHTGGDGSQANALIAINEKCCRCLSFSVNMEHSKHDISI</sequence>
<dbReference type="EMBL" id="HG994365">
    <property type="protein sequence ID" value="CAF2076022.1"/>
    <property type="molecule type" value="Genomic_DNA"/>
</dbReference>
<evidence type="ECO:0000256" key="1">
    <source>
        <dbReference type="SAM" id="Phobius"/>
    </source>
</evidence>
<keyword evidence="1" id="KW-0812">Transmembrane</keyword>
<name>A0A816RZZ9_BRANA</name>